<keyword evidence="5 6" id="KW-0687">Ribonucleoprotein</keyword>
<dbReference type="AlphaFoldDB" id="A0A5R8QHA4"/>
<comment type="similarity">
    <text evidence="1 6 7">Belongs to the universal ribosomal protein uL23 family.</text>
</comment>
<evidence type="ECO:0000256" key="2">
    <source>
        <dbReference type="ARBA" id="ARBA00022730"/>
    </source>
</evidence>
<dbReference type="InParanoid" id="A0A5R8QHA4"/>
<dbReference type="EMBL" id="VBWP01000001">
    <property type="protein sequence ID" value="TLG77419.1"/>
    <property type="molecule type" value="Genomic_DNA"/>
</dbReference>
<keyword evidence="3 6" id="KW-0694">RNA-binding</keyword>
<evidence type="ECO:0000256" key="7">
    <source>
        <dbReference type="RuleBase" id="RU003934"/>
    </source>
</evidence>
<dbReference type="GO" id="GO:0019843">
    <property type="term" value="F:rRNA binding"/>
    <property type="evidence" value="ECO:0007669"/>
    <property type="project" value="UniProtKB-UniRule"/>
</dbReference>
<dbReference type="InterPro" id="IPR013025">
    <property type="entry name" value="Ribosomal_uL23-like"/>
</dbReference>
<evidence type="ECO:0000256" key="1">
    <source>
        <dbReference type="ARBA" id="ARBA00006700"/>
    </source>
</evidence>
<evidence type="ECO:0000256" key="3">
    <source>
        <dbReference type="ARBA" id="ARBA00022884"/>
    </source>
</evidence>
<dbReference type="Pfam" id="PF00276">
    <property type="entry name" value="Ribosomal_L23"/>
    <property type="match status" value="1"/>
</dbReference>
<dbReference type="OrthoDB" id="9793353at2"/>
<protein>
    <recommendedName>
        <fullName evidence="6">Large ribosomal subunit protein uL23</fullName>
    </recommendedName>
</protein>
<accession>A0A5R8QHA4</accession>
<dbReference type="InterPro" id="IPR001014">
    <property type="entry name" value="Ribosomal_uL23_CS"/>
</dbReference>
<proteinExistence type="inferred from homology"/>
<comment type="function">
    <text evidence="6">One of the early assembly proteins it binds 23S rRNA. One of the proteins that surrounds the polypeptide exit tunnel on the outside of the ribosome. Forms the main docking site for trigger factor binding to the ribosome.</text>
</comment>
<dbReference type="HAMAP" id="MF_01369_B">
    <property type="entry name" value="Ribosomal_uL23_B"/>
    <property type="match status" value="1"/>
</dbReference>
<dbReference type="GO" id="GO:0003735">
    <property type="term" value="F:structural constituent of ribosome"/>
    <property type="evidence" value="ECO:0007669"/>
    <property type="project" value="InterPro"/>
</dbReference>
<dbReference type="RefSeq" id="WP_138190029.1">
    <property type="nucleotide sequence ID" value="NZ_VBWP01000001.1"/>
</dbReference>
<dbReference type="InterPro" id="IPR012678">
    <property type="entry name" value="Ribosomal_uL23/eL15/eS24_sf"/>
</dbReference>
<sequence length="94" mass="10467">MKSYADIIKRPIITEKTAYMNQLGKYVFEVAYGTNKVAVRQAVEALFPGVKVASVNIMNVKPKTKRVGRYTGKTNRSRKAIITLAADSKGIELF</sequence>
<evidence type="ECO:0000256" key="5">
    <source>
        <dbReference type="ARBA" id="ARBA00023274"/>
    </source>
</evidence>
<reference evidence="8 9" key="1">
    <citation type="submission" date="2019-05" db="EMBL/GenBank/DDBJ databases">
        <title>Culicoidintestinum kansasii gen. nov., sp. nov. from the gastrointestinal tract of the biting midge, Culicoides sonorensis.</title>
        <authorList>
            <person name="Neupane S."/>
            <person name="Ghosh A."/>
            <person name="Gunther S."/>
            <person name="Martin K."/>
            <person name="Zurek L."/>
        </authorList>
    </citation>
    <scope>NUCLEOTIDE SEQUENCE [LARGE SCALE GENOMIC DNA]</scope>
    <source>
        <strain evidence="8 9">CS-1</strain>
    </source>
</reference>
<dbReference type="FunFam" id="3.30.70.330:FF:000001">
    <property type="entry name" value="50S ribosomal protein L23"/>
    <property type="match status" value="1"/>
</dbReference>
<dbReference type="PROSITE" id="PS00050">
    <property type="entry name" value="RIBOSOMAL_L23"/>
    <property type="match status" value="1"/>
</dbReference>
<comment type="caution">
    <text evidence="8">The sequence shown here is derived from an EMBL/GenBank/DDBJ whole genome shotgun (WGS) entry which is preliminary data.</text>
</comment>
<name>A0A5R8QHA4_9FIRM</name>
<evidence type="ECO:0000256" key="6">
    <source>
        <dbReference type="HAMAP-Rule" id="MF_01369"/>
    </source>
</evidence>
<gene>
    <name evidence="6" type="primary">rplW</name>
    <name evidence="8" type="ORF">FEZ08_02020</name>
</gene>
<keyword evidence="2 6" id="KW-0699">rRNA-binding</keyword>
<dbReference type="GO" id="GO:0005840">
    <property type="term" value="C:ribosome"/>
    <property type="evidence" value="ECO:0007669"/>
    <property type="project" value="UniProtKB-KW"/>
</dbReference>
<dbReference type="GO" id="GO:0006412">
    <property type="term" value="P:translation"/>
    <property type="evidence" value="ECO:0007669"/>
    <property type="project" value="UniProtKB-UniRule"/>
</dbReference>
<dbReference type="FunCoup" id="A0A5R8QHA4">
    <property type="interactions" value="300"/>
</dbReference>
<evidence type="ECO:0000313" key="9">
    <source>
        <dbReference type="Proteomes" id="UP000306912"/>
    </source>
</evidence>
<dbReference type="PANTHER" id="PTHR11620">
    <property type="entry name" value="60S RIBOSOMAL PROTEIN L23A"/>
    <property type="match status" value="1"/>
</dbReference>
<dbReference type="GO" id="GO:1990904">
    <property type="term" value="C:ribonucleoprotein complex"/>
    <property type="evidence" value="ECO:0007669"/>
    <property type="project" value="UniProtKB-KW"/>
</dbReference>
<dbReference type="Gene3D" id="3.30.70.330">
    <property type="match status" value="1"/>
</dbReference>
<dbReference type="Proteomes" id="UP000306912">
    <property type="component" value="Unassembled WGS sequence"/>
</dbReference>
<comment type="subunit">
    <text evidence="6">Part of the 50S ribosomal subunit. Contacts protein L29, and trigger factor when it is bound to the ribosome.</text>
</comment>
<keyword evidence="4 6" id="KW-0689">Ribosomal protein</keyword>
<keyword evidence="9" id="KW-1185">Reference proteome</keyword>
<dbReference type="SUPFAM" id="SSF54189">
    <property type="entry name" value="Ribosomal proteins S24e, L23 and L15e"/>
    <property type="match status" value="1"/>
</dbReference>
<evidence type="ECO:0000256" key="4">
    <source>
        <dbReference type="ARBA" id="ARBA00022980"/>
    </source>
</evidence>
<organism evidence="8 9">
    <name type="scientific">Culicoidibacter larvae</name>
    <dbReference type="NCBI Taxonomy" id="2579976"/>
    <lineage>
        <taxon>Bacteria</taxon>
        <taxon>Bacillati</taxon>
        <taxon>Bacillota</taxon>
        <taxon>Culicoidibacteria</taxon>
        <taxon>Culicoidibacterales</taxon>
        <taxon>Culicoidibacteraceae</taxon>
        <taxon>Culicoidibacter</taxon>
    </lineage>
</organism>
<dbReference type="NCBIfam" id="NF004363">
    <property type="entry name" value="PRK05738.2-4"/>
    <property type="match status" value="1"/>
</dbReference>
<dbReference type="InterPro" id="IPR012677">
    <property type="entry name" value="Nucleotide-bd_a/b_plait_sf"/>
</dbReference>
<evidence type="ECO:0000313" key="8">
    <source>
        <dbReference type="EMBL" id="TLG77419.1"/>
    </source>
</evidence>